<keyword evidence="6" id="KW-1185">Reference proteome</keyword>
<accession>A0A4Y9T0Q6</accession>
<organism evidence="5 6">
    <name type="scientific">Massilia horti</name>
    <dbReference type="NCBI Taxonomy" id="2562153"/>
    <lineage>
        <taxon>Bacteria</taxon>
        <taxon>Pseudomonadati</taxon>
        <taxon>Pseudomonadota</taxon>
        <taxon>Betaproteobacteria</taxon>
        <taxon>Burkholderiales</taxon>
        <taxon>Oxalobacteraceae</taxon>
        <taxon>Telluria group</taxon>
        <taxon>Massilia</taxon>
    </lineage>
</organism>
<dbReference type="AlphaFoldDB" id="A0A4Y9T0Q6"/>
<evidence type="ECO:0000313" key="5">
    <source>
        <dbReference type="EMBL" id="TFW32862.1"/>
    </source>
</evidence>
<evidence type="ECO:0000259" key="4">
    <source>
        <dbReference type="Pfam" id="PF25881"/>
    </source>
</evidence>
<dbReference type="OrthoDB" id="8558741at2"/>
<feature type="coiled-coil region" evidence="3">
    <location>
        <begin position="83"/>
        <end position="214"/>
    </location>
</feature>
<evidence type="ECO:0000256" key="2">
    <source>
        <dbReference type="ARBA" id="ARBA00023054"/>
    </source>
</evidence>
<evidence type="ECO:0000313" key="6">
    <source>
        <dbReference type="Proteomes" id="UP000297258"/>
    </source>
</evidence>
<dbReference type="PANTHER" id="PTHR32347:SF23">
    <property type="entry name" value="BLL5650 PROTEIN"/>
    <property type="match status" value="1"/>
</dbReference>
<reference evidence="5 6" key="1">
    <citation type="submission" date="2019-03" db="EMBL/GenBank/DDBJ databases">
        <title>Draft genome of Massilia hortus sp. nov., a novel bacterial species of the Oxalobacteraceae family.</title>
        <authorList>
            <person name="Peta V."/>
            <person name="Raths R."/>
            <person name="Bucking H."/>
        </authorList>
    </citation>
    <scope>NUCLEOTIDE SEQUENCE [LARGE SCALE GENOMIC DNA]</scope>
    <source>
        <strain evidence="5 6">ONC3</strain>
    </source>
</reference>
<dbReference type="Gene3D" id="2.40.50.100">
    <property type="match status" value="2"/>
</dbReference>
<comment type="caution">
    <text evidence="5">The sequence shown here is derived from an EMBL/GenBank/DDBJ whole genome shotgun (WGS) entry which is preliminary data.</text>
</comment>
<dbReference type="InterPro" id="IPR050465">
    <property type="entry name" value="UPF0194_transport"/>
</dbReference>
<proteinExistence type="predicted"/>
<dbReference type="Proteomes" id="UP000297258">
    <property type="component" value="Unassembled WGS sequence"/>
</dbReference>
<dbReference type="Gene3D" id="2.40.30.170">
    <property type="match status" value="1"/>
</dbReference>
<keyword evidence="2 3" id="KW-0175">Coiled coil</keyword>
<evidence type="ECO:0000256" key="3">
    <source>
        <dbReference type="SAM" id="Coils"/>
    </source>
</evidence>
<name>A0A4Y9T0Q6_9BURK</name>
<dbReference type="RefSeq" id="WP_135189243.1">
    <property type="nucleotide sequence ID" value="NZ_SPUM01000047.1"/>
</dbReference>
<dbReference type="InterPro" id="IPR059052">
    <property type="entry name" value="HH_YbhG-like"/>
</dbReference>
<comment type="subcellular location">
    <subcellularLocation>
        <location evidence="1">Cell envelope</location>
    </subcellularLocation>
</comment>
<feature type="domain" description="YbhG-like alpha-helical hairpin" evidence="4">
    <location>
        <begin position="89"/>
        <end position="209"/>
    </location>
</feature>
<dbReference type="Pfam" id="PF25881">
    <property type="entry name" value="HH_YBHG"/>
    <property type="match status" value="1"/>
</dbReference>
<dbReference type="PANTHER" id="PTHR32347">
    <property type="entry name" value="EFFLUX SYSTEM COMPONENT YKNX-RELATED"/>
    <property type="match status" value="1"/>
</dbReference>
<dbReference type="EMBL" id="SPUM01000047">
    <property type="protein sequence ID" value="TFW32862.1"/>
    <property type="molecule type" value="Genomic_DNA"/>
</dbReference>
<sequence length="332" mass="36148">MKVAKTRLRDAVPGQWPGPALAGALCMALIANGCSSRPTNTYQGYVEGEFVYMASSQAGQLVDLAVQRGQTVAVDTLLFALEAQNETDAVRQATRQLQAAQAQHADLLTGRRRPEVEVTQAQIEQARADAHRLDLQLQRDEAQYRVGGVPKGQLDDSRGAAASAQGKVRELEAQLQVARLPGRAEQIRAQQAQVEAARAALAQAQWKLDQKRVRAPHAGLVFDTMYRSGEWVPAGNPVVRMLPPENIKVRFFVQETVVGALRPGRKVVIRCDGCAAPVPAAISFVSDQAEYTPPVIFSNETRAKLVFMVEARSSREDAVKLRPGQPVEVAVQ</sequence>
<gene>
    <name evidence="5" type="ORF">E4O92_08015</name>
</gene>
<dbReference type="SUPFAM" id="SSF111369">
    <property type="entry name" value="HlyD-like secretion proteins"/>
    <property type="match status" value="1"/>
</dbReference>
<dbReference type="GO" id="GO:0030313">
    <property type="term" value="C:cell envelope"/>
    <property type="evidence" value="ECO:0007669"/>
    <property type="project" value="UniProtKB-SubCell"/>
</dbReference>
<dbReference type="Gene3D" id="1.10.287.470">
    <property type="entry name" value="Helix hairpin bin"/>
    <property type="match status" value="2"/>
</dbReference>
<evidence type="ECO:0000256" key="1">
    <source>
        <dbReference type="ARBA" id="ARBA00004196"/>
    </source>
</evidence>
<protein>
    <submittedName>
        <fullName evidence="5">HlyD family efflux transporter periplasmic adaptor subunit</fullName>
    </submittedName>
</protein>